<keyword evidence="1" id="KW-0472">Membrane</keyword>
<gene>
    <name evidence="2" type="ORF">FVE67_06745</name>
</gene>
<dbReference type="InterPro" id="IPR045584">
    <property type="entry name" value="Pilin-like"/>
</dbReference>
<dbReference type="PROSITE" id="PS00409">
    <property type="entry name" value="PROKAR_NTER_METHYL"/>
    <property type="match status" value="1"/>
</dbReference>
<evidence type="ECO:0000313" key="3">
    <source>
        <dbReference type="Proteomes" id="UP000501253"/>
    </source>
</evidence>
<dbReference type="NCBIfam" id="TIGR02532">
    <property type="entry name" value="IV_pilin_GFxxxE"/>
    <property type="match status" value="1"/>
</dbReference>
<evidence type="ECO:0000313" key="2">
    <source>
        <dbReference type="EMBL" id="QJA06513.1"/>
    </source>
</evidence>
<protein>
    <submittedName>
        <fullName evidence="2">Prepilin-type N-terminal cleavage/methylation domain-containing protein</fullName>
    </submittedName>
</protein>
<sequence>MVRKVRERQEREKGFTLVELMIVIAIIAILAAVALSQYSSYKNKAKAKDLVGIARSCVMEIVTECQADPSFNNATSLESCQDATYANGTKYLQSGTIKFTNSFSSCSSNFDVTVEGQIVGGPTYEVTCTYDVNTNDVSCGAPRKQ</sequence>
<dbReference type="EMBL" id="CP042909">
    <property type="protein sequence ID" value="QJA06513.1"/>
    <property type="molecule type" value="Genomic_DNA"/>
</dbReference>
<dbReference type="Pfam" id="PF07963">
    <property type="entry name" value="N_methyl"/>
    <property type="match status" value="1"/>
</dbReference>
<dbReference type="KEGG" id="tmai:FVE67_06745"/>
<organism evidence="2 3">
    <name type="scientific">Thermosulfurimonas marina</name>
    <dbReference type="NCBI Taxonomy" id="2047767"/>
    <lineage>
        <taxon>Bacteria</taxon>
        <taxon>Pseudomonadati</taxon>
        <taxon>Thermodesulfobacteriota</taxon>
        <taxon>Thermodesulfobacteria</taxon>
        <taxon>Thermodesulfobacteriales</taxon>
        <taxon>Thermodesulfobacteriaceae</taxon>
        <taxon>Thermosulfurimonas</taxon>
    </lineage>
</organism>
<dbReference type="AlphaFoldDB" id="A0A6H1WTI2"/>
<name>A0A6H1WTI2_9BACT</name>
<keyword evidence="1" id="KW-1133">Transmembrane helix</keyword>
<reference evidence="2 3" key="1">
    <citation type="submission" date="2019-08" db="EMBL/GenBank/DDBJ databases">
        <title>Complete genome sequence of Thermosulfurimonas marina SU872T, an anaerobic thermophilic chemolithoautotrophic bacterium isolated from a shallow marine hydrothermal vent.</title>
        <authorList>
            <person name="Allioux M."/>
            <person name="Jebbar M."/>
            <person name="Slobodkina G."/>
            <person name="Slobodkin A."/>
            <person name="Moalic Y."/>
            <person name="Frolova A."/>
            <person name="Shao Z."/>
            <person name="Alain K."/>
        </authorList>
    </citation>
    <scope>NUCLEOTIDE SEQUENCE [LARGE SCALE GENOMIC DNA]</scope>
    <source>
        <strain evidence="2 3">SU872</strain>
    </source>
</reference>
<dbReference type="Proteomes" id="UP000501253">
    <property type="component" value="Chromosome"/>
</dbReference>
<dbReference type="InterPro" id="IPR012902">
    <property type="entry name" value="N_methyl_site"/>
</dbReference>
<feature type="transmembrane region" description="Helical" evidence="1">
    <location>
        <begin position="20"/>
        <end position="38"/>
    </location>
</feature>
<dbReference type="Gene3D" id="3.30.700.10">
    <property type="entry name" value="Glycoprotein, Type 4 Pilin"/>
    <property type="match status" value="1"/>
</dbReference>
<dbReference type="SUPFAM" id="SSF54523">
    <property type="entry name" value="Pili subunits"/>
    <property type="match status" value="1"/>
</dbReference>
<keyword evidence="3" id="KW-1185">Reference proteome</keyword>
<accession>A0A6H1WTI2</accession>
<evidence type="ECO:0000256" key="1">
    <source>
        <dbReference type="SAM" id="Phobius"/>
    </source>
</evidence>
<proteinExistence type="predicted"/>
<dbReference type="RefSeq" id="WP_281347172.1">
    <property type="nucleotide sequence ID" value="NZ_CP042909.1"/>
</dbReference>
<keyword evidence="1" id="KW-0812">Transmembrane</keyword>